<accession>A0ABC9W860</accession>
<proteinExistence type="predicted"/>
<dbReference type="Proteomes" id="UP001623348">
    <property type="component" value="Unassembled WGS sequence"/>
</dbReference>
<comment type="caution">
    <text evidence="2">The sequence shown here is derived from an EMBL/GenBank/DDBJ whole genome shotgun (WGS) entry which is preliminary data.</text>
</comment>
<feature type="region of interest" description="Disordered" evidence="1">
    <location>
        <begin position="1"/>
        <end position="29"/>
    </location>
</feature>
<evidence type="ECO:0008006" key="4">
    <source>
        <dbReference type="Google" id="ProtNLM"/>
    </source>
</evidence>
<evidence type="ECO:0000313" key="2">
    <source>
        <dbReference type="EMBL" id="GAB0181453.1"/>
    </source>
</evidence>
<keyword evidence="3" id="KW-1185">Reference proteome</keyword>
<evidence type="ECO:0000313" key="3">
    <source>
        <dbReference type="Proteomes" id="UP001623348"/>
    </source>
</evidence>
<reference evidence="2 3" key="1">
    <citation type="submission" date="2024-06" db="EMBL/GenBank/DDBJ databases">
        <title>The draft genome of Grus japonensis, version 3.</title>
        <authorList>
            <person name="Nabeshima K."/>
            <person name="Suzuki S."/>
            <person name="Onuma M."/>
        </authorList>
    </citation>
    <scope>NUCLEOTIDE SEQUENCE [LARGE SCALE GENOMIC DNA]</scope>
    <source>
        <strain evidence="2 3">451A</strain>
    </source>
</reference>
<dbReference type="EMBL" id="BAAFJT010000002">
    <property type="protein sequence ID" value="GAB0181453.1"/>
    <property type="molecule type" value="Genomic_DNA"/>
</dbReference>
<protein>
    <recommendedName>
        <fullName evidence="4">Rna-directed dna polymerase from mobile element jockey-like</fullName>
    </recommendedName>
</protein>
<sequence length="221" mass="24122">MEKTMVRQAVPLQPTEDDGGADIPPAAHGGLHTGAGGCMKEAVTPWEARAGAGSWQDLWPCGQRSPRWSRFAGRTCDPMGDPRWSSLLLKDCTLWKRPTLEQFMKNCSPWEGLTLEKFVEDCLPWEGPHAGAGEECEEEQVAETCDELTTTPLPCPPVLLRGRRYAETSDEWPSPGLVLGPALFNIFVGDMDSGIECTLSKFANTTKLCGAVDTLEGRDAI</sequence>
<dbReference type="AlphaFoldDB" id="A0ABC9W860"/>
<name>A0ABC9W860_GRUJA</name>
<evidence type="ECO:0000256" key="1">
    <source>
        <dbReference type="SAM" id="MobiDB-lite"/>
    </source>
</evidence>
<organism evidence="2 3">
    <name type="scientific">Grus japonensis</name>
    <name type="common">Japanese crane</name>
    <name type="synonym">Red-crowned crane</name>
    <dbReference type="NCBI Taxonomy" id="30415"/>
    <lineage>
        <taxon>Eukaryota</taxon>
        <taxon>Metazoa</taxon>
        <taxon>Chordata</taxon>
        <taxon>Craniata</taxon>
        <taxon>Vertebrata</taxon>
        <taxon>Euteleostomi</taxon>
        <taxon>Archelosauria</taxon>
        <taxon>Archosauria</taxon>
        <taxon>Dinosauria</taxon>
        <taxon>Saurischia</taxon>
        <taxon>Theropoda</taxon>
        <taxon>Coelurosauria</taxon>
        <taxon>Aves</taxon>
        <taxon>Neognathae</taxon>
        <taxon>Neoaves</taxon>
        <taxon>Gruiformes</taxon>
        <taxon>Gruidae</taxon>
        <taxon>Grus</taxon>
    </lineage>
</organism>
<gene>
    <name evidence="2" type="ORF">GRJ2_000610600</name>
</gene>